<dbReference type="SMART" id="SM00635">
    <property type="entry name" value="BID_2"/>
    <property type="match status" value="1"/>
</dbReference>
<dbReference type="EMBL" id="SACK01000002">
    <property type="protein sequence ID" value="RVU01863.1"/>
    <property type="molecule type" value="Genomic_DNA"/>
</dbReference>
<dbReference type="SUPFAM" id="SSF49373">
    <property type="entry name" value="Invasin/intimin cell-adhesion fragments"/>
    <property type="match status" value="1"/>
</dbReference>
<organism evidence="3 4">
    <name type="scientific">Mucilaginibacter limnophilus</name>
    <dbReference type="NCBI Taxonomy" id="1932778"/>
    <lineage>
        <taxon>Bacteria</taxon>
        <taxon>Pseudomonadati</taxon>
        <taxon>Bacteroidota</taxon>
        <taxon>Sphingobacteriia</taxon>
        <taxon>Sphingobacteriales</taxon>
        <taxon>Sphingobacteriaceae</taxon>
        <taxon>Mucilaginibacter</taxon>
    </lineage>
</organism>
<dbReference type="GO" id="GO:0005975">
    <property type="term" value="P:carbohydrate metabolic process"/>
    <property type="evidence" value="ECO:0007669"/>
    <property type="project" value="UniProtKB-ARBA"/>
</dbReference>
<reference evidence="3 4" key="1">
    <citation type="submission" date="2019-01" db="EMBL/GenBank/DDBJ databases">
        <authorList>
            <person name="Chen W.-M."/>
        </authorList>
    </citation>
    <scope>NUCLEOTIDE SEQUENCE [LARGE SCALE GENOMIC DNA]</scope>
    <source>
        <strain evidence="3 4">YBJ-36</strain>
    </source>
</reference>
<evidence type="ECO:0000256" key="1">
    <source>
        <dbReference type="SAM" id="SignalP"/>
    </source>
</evidence>
<dbReference type="GO" id="GO:0004553">
    <property type="term" value="F:hydrolase activity, hydrolyzing O-glycosyl compounds"/>
    <property type="evidence" value="ECO:0007669"/>
    <property type="project" value="UniProtKB-ARBA"/>
</dbReference>
<gene>
    <name evidence="3" type="ORF">EOD41_07860</name>
</gene>
<dbReference type="AlphaFoldDB" id="A0A437MW51"/>
<dbReference type="InterPro" id="IPR003343">
    <property type="entry name" value="Big_2"/>
</dbReference>
<sequence length="342" mass="37017">MKKLLFLAMLAFAALSSCSKVFDETSHRNLLEGIYIDSASLHMVVGEQRQIPMVTNPSTFPLDSLKLYSSDISVLTISNTGLLTALREGQSTITVSDLDSTTSVSVQVTVSKATPDSLTVGLVAFYPLNNDSAADSSGNGHNGTAFDLISTTDRHNTPDAAYQFNGQTSHIVIDDSQALRLSNTDFTLNMWVKVDSYIAASGSSLLSKNTGAFQQGWNCSIVGTDNHDGAYAGNLFYNVSGGPDPFAVGNVVIGTEGWHMLTITYELEKQQISLYIDGILDSYVRSIPTPNPNTAAKLHIGDNSLLDVDPWANAYNFHGKLDDISIYNRKLTVTEIKKLSEL</sequence>
<evidence type="ECO:0000313" key="4">
    <source>
        <dbReference type="Proteomes" id="UP000282759"/>
    </source>
</evidence>
<dbReference type="OrthoDB" id="9814380at2"/>
<keyword evidence="4" id="KW-1185">Reference proteome</keyword>
<dbReference type="InterPro" id="IPR013320">
    <property type="entry name" value="ConA-like_dom_sf"/>
</dbReference>
<dbReference type="PROSITE" id="PS51257">
    <property type="entry name" value="PROKAR_LIPOPROTEIN"/>
    <property type="match status" value="1"/>
</dbReference>
<dbReference type="Pfam" id="PF13385">
    <property type="entry name" value="Laminin_G_3"/>
    <property type="match status" value="1"/>
</dbReference>
<dbReference type="Gene3D" id="2.60.120.200">
    <property type="match status" value="1"/>
</dbReference>
<evidence type="ECO:0000259" key="2">
    <source>
        <dbReference type="SMART" id="SM00635"/>
    </source>
</evidence>
<name>A0A437MW51_9SPHI</name>
<feature type="signal peptide" evidence="1">
    <location>
        <begin position="1"/>
        <end position="19"/>
    </location>
</feature>
<keyword evidence="1" id="KW-0732">Signal</keyword>
<dbReference type="Gene3D" id="2.60.40.1080">
    <property type="match status" value="1"/>
</dbReference>
<proteinExistence type="predicted"/>
<dbReference type="RefSeq" id="WP_127704227.1">
    <property type="nucleotide sequence ID" value="NZ_SACK01000002.1"/>
</dbReference>
<dbReference type="InterPro" id="IPR008964">
    <property type="entry name" value="Invasin/intimin_cell_adhesion"/>
</dbReference>
<evidence type="ECO:0000313" key="3">
    <source>
        <dbReference type="EMBL" id="RVU01863.1"/>
    </source>
</evidence>
<comment type="caution">
    <text evidence="3">The sequence shown here is derived from an EMBL/GenBank/DDBJ whole genome shotgun (WGS) entry which is preliminary data.</text>
</comment>
<dbReference type="SUPFAM" id="SSF49899">
    <property type="entry name" value="Concanavalin A-like lectins/glucanases"/>
    <property type="match status" value="1"/>
</dbReference>
<feature type="domain" description="BIG2" evidence="2">
    <location>
        <begin position="30"/>
        <end position="107"/>
    </location>
</feature>
<protein>
    <recommendedName>
        <fullName evidence="2">BIG2 domain-containing protein</fullName>
    </recommendedName>
</protein>
<dbReference type="Proteomes" id="UP000282759">
    <property type="component" value="Unassembled WGS sequence"/>
</dbReference>
<accession>A0A437MW51</accession>
<feature type="chain" id="PRO_5019424095" description="BIG2 domain-containing protein" evidence="1">
    <location>
        <begin position="20"/>
        <end position="342"/>
    </location>
</feature>